<dbReference type="InterPro" id="IPR014031">
    <property type="entry name" value="Ketoacyl_synth_C"/>
</dbReference>
<dbReference type="FunFam" id="3.90.470.20:FF:000005">
    <property type="entry name" value="Fatty acid synthase alpha subunit FasA"/>
    <property type="match status" value="1"/>
</dbReference>
<evidence type="ECO:0000256" key="15">
    <source>
        <dbReference type="ARBA" id="ARBA00048508"/>
    </source>
</evidence>
<dbReference type="GO" id="GO:0019171">
    <property type="term" value="F:(3R)-hydroxyacyl-[acyl-carrier-protein] dehydratase activity"/>
    <property type="evidence" value="ECO:0007669"/>
    <property type="project" value="InterPro"/>
</dbReference>
<dbReference type="GO" id="GO:0005835">
    <property type="term" value="C:fatty acid synthase complex"/>
    <property type="evidence" value="ECO:0007669"/>
    <property type="project" value="InterPro"/>
</dbReference>
<dbReference type="GO" id="GO:0004315">
    <property type="term" value="F:3-oxoacyl-[acyl-carrier-protein] synthase activity"/>
    <property type="evidence" value="ECO:0007669"/>
    <property type="project" value="UniProtKB-EC"/>
</dbReference>
<dbReference type="FunFam" id="3.90.25.70:FF:000001">
    <property type="entry name" value="Fatty acid synthase subunit alpha"/>
    <property type="match status" value="1"/>
</dbReference>
<dbReference type="GO" id="GO:0004318">
    <property type="term" value="F:enoyl-[acyl-carrier-protein] reductase (NADH) activity"/>
    <property type="evidence" value="ECO:0007669"/>
    <property type="project" value="InterPro"/>
</dbReference>
<evidence type="ECO:0000256" key="10">
    <source>
        <dbReference type="ARBA" id="ARBA00023002"/>
    </source>
</evidence>
<dbReference type="PANTHER" id="PTHR10982:SF21">
    <property type="entry name" value="FATTY ACID SYNTHASE SUBUNIT BETA"/>
    <property type="match status" value="1"/>
</dbReference>
<proteinExistence type="inferred from homology"/>
<keyword evidence="8" id="KW-0460">Magnesium</keyword>
<keyword evidence="2" id="KW-0596">Phosphopantetheine</keyword>
<dbReference type="InterPro" id="IPR004568">
    <property type="entry name" value="Ppantetheine-prot_Trfase_dom"/>
</dbReference>
<dbReference type="Gene3D" id="3.90.470.20">
    <property type="entry name" value="4'-phosphopantetheinyl transferase domain"/>
    <property type="match status" value="1"/>
</dbReference>
<dbReference type="SUPFAM" id="SSF51735">
    <property type="entry name" value="NAD(P)-binding Rossmann-fold domains"/>
    <property type="match status" value="1"/>
</dbReference>
<comment type="catalytic activity">
    <reaction evidence="14">
        <text>acetyl-CoA + n malonyl-CoA + 2n NADPH + 4n H(+) = a long-chain-acyl-CoA + n CoA + n CO2 + 2n NADP(+).</text>
        <dbReference type="EC" id="2.3.1.86"/>
    </reaction>
</comment>
<dbReference type="InterPro" id="IPR032088">
    <property type="entry name" value="SAT"/>
</dbReference>
<dbReference type="Pfam" id="PF02801">
    <property type="entry name" value="Ketoacyl-synt_C"/>
    <property type="match status" value="1"/>
</dbReference>
<dbReference type="GO" id="GO:0004316">
    <property type="term" value="F:3-oxoacyl-[acyl-carrier-protein] reductase (NADPH) activity"/>
    <property type="evidence" value="ECO:0007669"/>
    <property type="project" value="UniProtKB-EC"/>
</dbReference>
<dbReference type="Proteomes" id="UP000317494">
    <property type="component" value="Unassembled WGS sequence"/>
</dbReference>
<dbReference type="SUPFAM" id="SSF54637">
    <property type="entry name" value="Thioesterase/thiol ester dehydrase-isomerase"/>
    <property type="match status" value="1"/>
</dbReference>
<dbReference type="GO" id="GO:0006633">
    <property type="term" value="P:fatty acid biosynthetic process"/>
    <property type="evidence" value="ECO:0007669"/>
    <property type="project" value="InterPro"/>
</dbReference>
<dbReference type="InterPro" id="IPR013565">
    <property type="entry name" value="Fas1/AflB-like_central"/>
</dbReference>
<dbReference type="Pfam" id="PF13452">
    <property type="entry name" value="FAS1_DH_region"/>
    <property type="match status" value="1"/>
</dbReference>
<dbReference type="Gene3D" id="2.40.128.700">
    <property type="match status" value="1"/>
</dbReference>
<dbReference type="InterPro" id="IPR014043">
    <property type="entry name" value="Acyl_transferase_dom"/>
</dbReference>
<evidence type="ECO:0000313" key="19">
    <source>
        <dbReference type="EMBL" id="TPX39930.1"/>
    </source>
</evidence>
<dbReference type="SUPFAM" id="SSF56214">
    <property type="entry name" value="4'-phosphopantetheinyl transferase"/>
    <property type="match status" value="1"/>
</dbReference>
<dbReference type="InterPro" id="IPR041099">
    <property type="entry name" value="FAS1_N"/>
</dbReference>
<dbReference type="NCBIfam" id="TIGR00556">
    <property type="entry name" value="pantethn_trn"/>
    <property type="match status" value="1"/>
</dbReference>
<comment type="similarity">
    <text evidence="1">Belongs to the thiolase-like superfamily. Fungal fatty acid synthetase subunit alpha family.</text>
</comment>
<dbReference type="PROSITE" id="PS50075">
    <property type="entry name" value="CARRIER"/>
    <property type="match status" value="1"/>
</dbReference>
<comment type="catalytic activity">
    <reaction evidence="15">
        <text>a (3R)-hydroxyacyl-[ACP] + NADP(+) = a 3-oxoacyl-[ACP] + NADPH + H(+)</text>
        <dbReference type="Rhea" id="RHEA:17397"/>
        <dbReference type="Rhea" id="RHEA-COMP:9916"/>
        <dbReference type="Rhea" id="RHEA-COMP:9945"/>
        <dbReference type="ChEBI" id="CHEBI:15378"/>
        <dbReference type="ChEBI" id="CHEBI:57783"/>
        <dbReference type="ChEBI" id="CHEBI:58349"/>
        <dbReference type="ChEBI" id="CHEBI:78776"/>
        <dbReference type="ChEBI" id="CHEBI:78827"/>
        <dbReference type="EC" id="1.1.1.100"/>
    </reaction>
</comment>
<dbReference type="InterPro" id="IPR029069">
    <property type="entry name" value="HotDog_dom_sf"/>
</dbReference>
<dbReference type="Pfam" id="PF01575">
    <property type="entry name" value="MaoC_dehydratas"/>
    <property type="match status" value="1"/>
</dbReference>
<accession>A0A507CEI8</accession>
<dbReference type="Gene3D" id="6.10.140.1400">
    <property type="match status" value="1"/>
</dbReference>
<dbReference type="Pfam" id="PF18325">
    <property type="entry name" value="Fas_alpha_ACP"/>
    <property type="match status" value="1"/>
</dbReference>
<dbReference type="CDD" id="cd03447">
    <property type="entry name" value="FAS_MaoC"/>
    <property type="match status" value="1"/>
</dbReference>
<dbReference type="Gene3D" id="3.40.366.10">
    <property type="entry name" value="Malonyl-Coenzyme A Acyl Carrier Protein, domain 2"/>
    <property type="match status" value="3"/>
</dbReference>
<dbReference type="GO" id="GO:0016787">
    <property type="term" value="F:hydrolase activity"/>
    <property type="evidence" value="ECO:0007669"/>
    <property type="project" value="UniProtKB-KW"/>
</dbReference>
<dbReference type="Pfam" id="PF16073">
    <property type="entry name" value="SAT"/>
    <property type="match status" value="1"/>
</dbReference>
<evidence type="ECO:0000256" key="12">
    <source>
        <dbReference type="ARBA" id="ARBA00023098"/>
    </source>
</evidence>
<dbReference type="Proteomes" id="UP000320475">
    <property type="component" value="Unassembled WGS sequence"/>
</dbReference>
<dbReference type="GO" id="GO:0004312">
    <property type="term" value="F:fatty acid synthase activity"/>
    <property type="evidence" value="ECO:0007669"/>
    <property type="project" value="InterPro"/>
</dbReference>
<evidence type="ECO:0000313" key="20">
    <source>
        <dbReference type="EMBL" id="TPX40670.1"/>
    </source>
</evidence>
<dbReference type="InterPro" id="IPR040899">
    <property type="entry name" value="Fas_alpha_ACP"/>
</dbReference>
<dbReference type="InterPro" id="IPR040883">
    <property type="entry name" value="FAS_meander"/>
</dbReference>
<dbReference type="CDD" id="cd00828">
    <property type="entry name" value="elong_cond_enzymes"/>
    <property type="match status" value="1"/>
</dbReference>
<dbReference type="FunFam" id="1.20.930.70:FF:000001">
    <property type="entry name" value="Fatty acid synthase beta subunit dehydratase"/>
    <property type="match status" value="1"/>
</dbReference>
<dbReference type="Pfam" id="PF17828">
    <property type="entry name" value="FAS_N"/>
    <property type="match status" value="1"/>
</dbReference>
<dbReference type="PANTHER" id="PTHR10982">
    <property type="entry name" value="MALONYL COA-ACYL CARRIER PROTEIN TRANSACYLASE"/>
    <property type="match status" value="1"/>
</dbReference>
<dbReference type="InterPro" id="IPR037143">
    <property type="entry name" value="4-PPantetheinyl_Trfase_dom_sf"/>
</dbReference>
<sequence>MVPPVTNNGSDIKDISSAVHRPLVVKRNGVETTIAIPILQWPQAESVRDTLPDLPAASDDHSFTEIDLTTQVLSYALSRVASDTAFETLPFVATVFSHFQHQFLRHHNIHTVVRDLPTDTQTYILKTYYAALTALRKQGLVSREEFLPASSALMSAVDSAKARLFAVFGGQGNVEEYFDELVSIHAAYEALIKPFLVQSALTLAQHSTSAEAERIHCPTIDVVGWLEKPDTRPSTDALLAASVSLPVIGLVQLLNYWVTMKVLDKTPAELRKYFQGATGHSQGIISAVVISASETDKEFVDNTQKALGLLFWIGARCQAACPITTVNPNILEDSLESGEGVPTPMLSIVGLRVAEVQKQVDATNVHLPDQKKITLSLINGPRAIICTGAPQSLYGLNVALRKLKADPTVDQTRVPHSQRKIKFSSRFLPVMVPFHSPSLTSVANLLDEDAKSMSLSFDSAKLVVPVYNTNTGDDLRHSKSLTRDLCDMICTLPVKWELATKFDKITHLIDFGPGGASGIGGLTHKNKEGTGVQVVLAGTLDAQKEELSEKSAIFESDPSAVKYAPNWSELYRPRLLRIKRTGEIHVDTPFSRLLGKPHLMVAGMTPATVSADFCAAVTNAGYHVEWAGGGQYNEYILRLRTQQIMDKIQPGEGIALNMLFLNAYQWGFQYPTVLAMRKEGIPLDAVTIGAGVPSLDVANEFIANFRSAGVRHCGFKPGSAEMIRRVIQIAKSNPDFPIVLQWTGGRAGGHHSFEDFHAPILETYGSVRRQPNIILVAGSGFGGADDTLPYLAGTWSEKFDFPPMPFDGILFGSRVMVAKEGQAHRAVKELIVQATGVDESEWEKSYRGAVGGVITVQSELGEPIHKIANRGILFWKELDEQVFSAPRGEKRAVAVAKRKDWIIQKLNADYQKPYFGRKADGRVADLHEMTYKEVAERMVELMYIRHQNRWLDVSLRNLTGDFLRRTEERFSVDEAPSMIQTNNELNEPDAFLAGFFDAFPAAAEQTLTNEDVLQFLAICGKRVWQKPVPFVPVVDGNLEFWFKKDSLWQSEDLDAVVGRDAQRVPILQGPVAVKYSKVVDEPVRDILGNIYSSHINSIKDMYYGGNSDSIPIGEYLGARSGLHRKLFGVSVTHVPGEDGSSIVYENTRSSSDLPADSDYLDVLAQPNNTWLRAFITSPSIVRGHLLVPNQVQRILRPRPSQTVFVQLDKSNCPQSITVYDETQAGIPSRHPAVVISHDGDDIVLTLYEKRDNDYVPLQFMFKYRPGLYPIHEVMEGRNQRIKSFYGKLWYVDEKACNLSTQETFKAQFRVDRQRISDFTDIVGNTAEMYVSNGNAKAPMDFAIVAGWQALVTAILPKEIDGDLLRLVHLSNEFRMLDQSDMLEAGDEINAEAVIDAVLISEMGKTVEVRATLFKKGHGLMEILSRFLYRGKFSDYENTFRRTTEKPMQIELQSKKDVAVLQDKALKTLTKFKNEKLFSKVSTAGSIFLKTTRETVEIGTVVHEDADCVGNVVLEYLNRNGTPIEQAVYFKTGGYSILPDPKVFPAVVTVPNNNVTYAKASGDLNPIHVNPYFADLASLPGTITHGMWTSASTRKFVEIFAANNHPDRVKDYSVTFVDMVLPGDQLETKLYHVGMINGRKLIKIETYKLGGDVKVLEGTAEVDQPTTSYVFTGQGSQEPAMGMGLYASSDIAKGIWDRADSHMINTYGVSILDIVKNNPKSKTIYFGGQKGSRIRTQYMSMMYDVLGTNGKIVSRPLFPDITASSSSFTFTHPTGLLSATQFTQPALVLMEIASFQDMKANGLVQQDCPFAGHSLGEYAALASVGQVLTVESLVDVVFYRGMTMQVAVPRHPDGRSDYGMVAVNPLRVGPTMGEQALQFVISAVGRRLGLLLEIVNFNVENFQYVIAGELTCLDTLRLVLNKIKTMNLNFIELAKTRSVKEIESILNEIVDDCLAESRHRKADGNGMISQERGIATIPLAGIDVPFHSSFLLNGVVPFREILRKKLEPQFINVSLLSHKYIPNLTARPFELSRSYFQEVYDQTHSAMLKRVLENWKDSQLSNAIEKQQLGYVLLIELLAHQFASPVLWIKTQDQLFKEYEVERLVEVGPSPVLCGMAQRTLKTKYEAYDDAVTRRRVTLCTSKDAKDIYYDYVDAPEEIATATTPAVESVPVTSAATVAAVVAAAPRATGDVPDVNVTAQEIIHVLICHKLKKPLAEIPMSKAIKDLVGGKSTLQNEILGDLGAEFGSVPADKAEEVPLGELATLVQMQHSGTLGKTTTSLINKLVSGRMPAGFGMGQVKAHLSGTHGLGPKRLEGVLLHGLASEPSSRLSSEVEAKAWLDAQATSYATKMGISLGGAAASVGGAGGAAAGPVVNSEDFELLKAKTELLVRQQLEQFAKYLDVDLLEGASLAVLERDSKASLQSEFDSVAVELGDEFSEGIKPVFSKLKVRSFDSSWNWARQDALLLYYDMIFGRISGVDRELMQQVIHLMNRTEDSGLIAFMEYLVKKVDPSMGEGYKGVKEYGQIVIENCRNALTADPVYKNVAYRPTQPRTYATEDGKLVYKEERRTASNMKDYVKDLRSGSSLTKLPPNQTVARKFEELQSLISSTREYDIKRKTQLDSLFADIKAHLPNGYAATSETLPYVFLKERSKEDPSFWEPSAQLTSLFLDGLTQMAADGISFKGRHVLMTGCGKDSIGSEVLKALLSGGARVIATTSRFSPAVTEYFRSIYERYGSKGSRLIVVPFNAGSVQDVKALIDYIYSTDDKTGLCWDLDFVIPFGAISVVGREIDQIDSKTELAHRILLTNVLRLLGEIKTKKQALGYDTRPAAVMLPLSPNHGTFGADGMYGEAKIALETLLNRFHSEHWGAYLTIIGAVIGWTRGTGLMGGNNIVAEGIESLGARTFSQHEMAFNLVGLLHPNIVKLAETEPVWADLNGGLHFVADVNKISSSLRSELTETAEVRRAIAHEKQLDERVLRGPKKQETVVVTPKANFTFRFPDLPRAQTLTHLRGMLDLEKVVVVTGFGEVGPYGGSRTRWEMEAFGEFSLEGCVEMAWLMGYIRFHDGPLKKNPWYTGWIEAKTQEPIKDHEVKAKFEQDILEHTGIRLIEPALFDGYDPEKKLFLQEVAVTADLAPVECSKEEAEAFKHQHGAKCVVEQRGDQYFVRIKRGATLYVPKALRFDRLVAGQLPTGWDALRYGVPQDIVKQVDPITLYVLVSTVEALVTSGITDPYEFYQYVHVSEVGNTSGGGMGGMRALRLMFKDRFMEKPVQNDILQETFINTMPAWINMLLLSSSGPIKTPVGACATAAESVEVAVDTILSGKAKVVICGGYDDFHEEGSFEFANMKATSSAVDEMAHGREPKDMCRPATDTRGGFMESQGAGIHVLMSADLAIKMGVPVRGIVALTNTATDKNGRSVPAPGKGVLTTAKECKLKNSTPMLNFSYRQMQLSRERDHVRVWVAKEYQSLADEVEAMKAAGQVVDESFIQDRTQFIDREGAQREKVALQSWSHNWWRNDPSIAPIRGALATYGLTIDDIGVASFHGTGTKANDYNESSVLNTQLAHLGRTPGNACPGIFQKHLTGHPKGAAAAWMLNGILQVLETSIIPGNRNADNIDKQLRKFEHVLYPSRSIKTDGIKAGLLKSFGFGQAGAEVLIIHPDYLFAALEEKEYQTYASRRALREMASYQYFHEMLTGAAPFVRVKSNAPYTDEEADAVYLNPLARAGFDKQAKTWTHKAGCVASPPVDIEVSKAMIEATAGVAGSSSNGFGIDVQLISEINGANEAFLARNFTATERQYCDSQADPQSSYAGRWAAKEAVIKAVTSAAGAPVFNQGAGAPLVDIEITRVAGQAPVVELHGEVKTLVEKAGVKNITVTISHSGAYAVAAAIAK</sequence>
<dbReference type="GO" id="GO:0004321">
    <property type="term" value="F:fatty-acyl-CoA synthase activity"/>
    <property type="evidence" value="ECO:0007669"/>
    <property type="project" value="UniProtKB-EC"/>
</dbReference>
<dbReference type="InterPro" id="IPR018201">
    <property type="entry name" value="Ketoacyl_synth_AS"/>
</dbReference>
<dbReference type="SUPFAM" id="SSF52151">
    <property type="entry name" value="FabD/lysophospholipase-like"/>
    <property type="match status" value="2"/>
</dbReference>
<protein>
    <submittedName>
        <fullName evidence="19">Uncharacterized protein</fullName>
    </submittedName>
</protein>
<evidence type="ECO:0000256" key="1">
    <source>
        <dbReference type="ARBA" id="ARBA00007485"/>
    </source>
</evidence>
<dbReference type="InterPro" id="IPR014030">
    <property type="entry name" value="Ketoacyl_synth_N"/>
</dbReference>
<evidence type="ECO:0000256" key="16">
    <source>
        <dbReference type="ARBA" id="ARBA00049541"/>
    </source>
</evidence>
<dbReference type="InterPro" id="IPR008278">
    <property type="entry name" value="4-PPantetheinyl_Trfase_dom"/>
</dbReference>
<evidence type="ECO:0000259" key="17">
    <source>
        <dbReference type="PROSITE" id="PS50075"/>
    </source>
</evidence>
<dbReference type="Gene3D" id="1.20.1050.120">
    <property type="match status" value="1"/>
</dbReference>
<evidence type="ECO:0000256" key="2">
    <source>
        <dbReference type="ARBA" id="ARBA00022450"/>
    </source>
</evidence>
<name>A0A507CEI8_9FUNG</name>
<dbReference type="Gene3D" id="3.20.20.70">
    <property type="entry name" value="Aldolase class I"/>
    <property type="match status" value="1"/>
</dbReference>
<keyword evidence="6" id="KW-0479">Metal-binding</keyword>
<dbReference type="GO" id="GO:0000287">
    <property type="term" value="F:magnesium ion binding"/>
    <property type="evidence" value="ECO:0007669"/>
    <property type="project" value="InterPro"/>
</dbReference>
<evidence type="ECO:0000256" key="4">
    <source>
        <dbReference type="ARBA" id="ARBA00022553"/>
    </source>
</evidence>
<dbReference type="SMART" id="SM00827">
    <property type="entry name" value="PKS_AT"/>
    <property type="match status" value="1"/>
</dbReference>
<dbReference type="InterPro" id="IPR039569">
    <property type="entry name" value="FAS1-like_DH_region"/>
</dbReference>
<dbReference type="EMBL" id="QEAN01000331">
    <property type="protein sequence ID" value="TPX39930.1"/>
    <property type="molecule type" value="Genomic_DNA"/>
</dbReference>
<dbReference type="InterPro" id="IPR047224">
    <property type="entry name" value="FAS_alpha_su_C"/>
</dbReference>
<dbReference type="OrthoDB" id="4251012at2759"/>
<dbReference type="InterPro" id="IPR002539">
    <property type="entry name" value="MaoC-like_dom"/>
</dbReference>
<evidence type="ECO:0000256" key="13">
    <source>
        <dbReference type="ARBA" id="ARBA00023268"/>
    </source>
</evidence>
<keyword evidence="7" id="KW-0378">Hydrolase</keyword>
<dbReference type="Pfam" id="PF18314">
    <property type="entry name" value="FAS_I_H"/>
    <property type="match status" value="1"/>
</dbReference>
<dbReference type="PROSITE" id="PS00606">
    <property type="entry name" value="KS3_1"/>
    <property type="match status" value="1"/>
</dbReference>
<evidence type="ECO:0000256" key="9">
    <source>
        <dbReference type="ARBA" id="ARBA00022857"/>
    </source>
</evidence>
<dbReference type="Pfam" id="PF08354">
    <property type="entry name" value="Fas1-AflB-like_hel"/>
    <property type="match status" value="1"/>
</dbReference>
<dbReference type="Gene3D" id="3.90.25.70">
    <property type="match status" value="1"/>
</dbReference>
<evidence type="ECO:0000256" key="14">
    <source>
        <dbReference type="ARBA" id="ARBA00048237"/>
    </source>
</evidence>
<dbReference type="InterPro" id="IPR050830">
    <property type="entry name" value="Fungal_FAS"/>
</dbReference>
<evidence type="ECO:0000256" key="5">
    <source>
        <dbReference type="ARBA" id="ARBA00022679"/>
    </source>
</evidence>
<dbReference type="Gene3D" id="3.30.70.2490">
    <property type="match status" value="1"/>
</dbReference>
<dbReference type="VEuPathDB" id="FungiDB:SeMB42_g06180"/>
<dbReference type="Pfam" id="PF01648">
    <property type="entry name" value="ACPS"/>
    <property type="match status" value="1"/>
</dbReference>
<keyword evidence="10" id="KW-0560">Oxidoreductase</keyword>
<comment type="caution">
    <text evidence="19">The sequence shown here is derived from an EMBL/GenBank/DDBJ whole genome shotgun (WGS) entry which is preliminary data.</text>
</comment>
<dbReference type="InterPro" id="IPR009081">
    <property type="entry name" value="PP-bd_ACP"/>
</dbReference>
<dbReference type="Gene3D" id="3.40.47.10">
    <property type="match status" value="1"/>
</dbReference>
<dbReference type="Gene3D" id="6.10.140.1410">
    <property type="match status" value="1"/>
</dbReference>
<dbReference type="Pfam" id="PF17951">
    <property type="entry name" value="FAS_meander"/>
    <property type="match status" value="1"/>
</dbReference>
<keyword evidence="13" id="KW-0511">Multifunctional enzyme</keyword>
<dbReference type="PRINTS" id="PR01483">
    <property type="entry name" value="FASYNTHASE"/>
</dbReference>
<evidence type="ECO:0000256" key="11">
    <source>
        <dbReference type="ARBA" id="ARBA00023027"/>
    </source>
</evidence>
<dbReference type="Pfam" id="PF22235">
    <property type="entry name" value="FAS1_thioest_ins"/>
    <property type="match status" value="1"/>
</dbReference>
<dbReference type="Gene3D" id="1.20.930.70">
    <property type="match status" value="1"/>
</dbReference>
<dbReference type="FunFam" id="3.40.366.10:FF:000006">
    <property type="entry name" value="Fatty acid synthase beta subunit dehydratase"/>
    <property type="match status" value="1"/>
</dbReference>
<keyword evidence="21" id="KW-1185">Reference proteome</keyword>
<evidence type="ECO:0000256" key="3">
    <source>
        <dbReference type="ARBA" id="ARBA00022516"/>
    </source>
</evidence>
<dbReference type="InterPro" id="IPR001227">
    <property type="entry name" value="Ac_transferase_dom_sf"/>
</dbReference>
<dbReference type="Pfam" id="PF00109">
    <property type="entry name" value="ketoacyl-synt"/>
    <property type="match status" value="1"/>
</dbReference>
<dbReference type="Gene3D" id="6.10.60.10">
    <property type="match status" value="1"/>
</dbReference>
<dbReference type="PROSITE" id="PS52004">
    <property type="entry name" value="KS3_2"/>
    <property type="match status" value="1"/>
</dbReference>
<evidence type="ECO:0000313" key="21">
    <source>
        <dbReference type="Proteomes" id="UP000317494"/>
    </source>
</evidence>
<keyword evidence="12" id="KW-0443">Lipid metabolism</keyword>
<dbReference type="InterPro" id="IPR041550">
    <property type="entry name" value="FASI_helical"/>
</dbReference>
<comment type="catalytic activity">
    <reaction evidence="16">
        <text>a fatty acyl-[ACP] + malonyl-[ACP] + H(+) = a 3-oxoacyl-[ACP] + holo-[ACP] + CO2</text>
        <dbReference type="Rhea" id="RHEA:22836"/>
        <dbReference type="Rhea" id="RHEA-COMP:9623"/>
        <dbReference type="Rhea" id="RHEA-COMP:9685"/>
        <dbReference type="Rhea" id="RHEA-COMP:9916"/>
        <dbReference type="Rhea" id="RHEA-COMP:14125"/>
        <dbReference type="ChEBI" id="CHEBI:15378"/>
        <dbReference type="ChEBI" id="CHEBI:16526"/>
        <dbReference type="ChEBI" id="CHEBI:64479"/>
        <dbReference type="ChEBI" id="CHEBI:78449"/>
        <dbReference type="ChEBI" id="CHEBI:78776"/>
        <dbReference type="ChEBI" id="CHEBI:138651"/>
        <dbReference type="EC" id="2.3.1.41"/>
    </reaction>
</comment>
<dbReference type="Gene3D" id="6.10.250.1930">
    <property type="match status" value="1"/>
</dbReference>
<evidence type="ECO:0000313" key="22">
    <source>
        <dbReference type="Proteomes" id="UP000320475"/>
    </source>
</evidence>
<gene>
    <name evidence="20" type="ORF">SeLEV6574_g06493</name>
    <name evidence="19" type="ORF">SeMB42_g06180</name>
</gene>
<evidence type="ECO:0000259" key="18">
    <source>
        <dbReference type="PROSITE" id="PS52004"/>
    </source>
</evidence>
<keyword evidence="5" id="KW-0808">Transferase</keyword>
<dbReference type="InterPro" id="IPR020841">
    <property type="entry name" value="PKS_Beta-ketoAc_synthase_dom"/>
</dbReference>
<dbReference type="Gene3D" id="3.30.70.2430">
    <property type="match status" value="1"/>
</dbReference>
<dbReference type="InterPro" id="IPR016039">
    <property type="entry name" value="Thiolase-like"/>
</dbReference>
<keyword evidence="11" id="KW-0520">NAD</keyword>
<dbReference type="STRING" id="286115.A0A507CEI8"/>
<keyword evidence="4" id="KW-0597">Phosphoprotein</keyword>
<dbReference type="EMBL" id="QEAM01000372">
    <property type="protein sequence ID" value="TPX40670.1"/>
    <property type="molecule type" value="Genomic_DNA"/>
</dbReference>
<dbReference type="FunFam" id="3.20.20.70:FF:000078">
    <property type="entry name" value="Fatty acid synthase beta subunit dehydratase"/>
    <property type="match status" value="1"/>
</dbReference>
<feature type="domain" description="Carrier" evidence="17">
    <location>
        <begin position="2196"/>
        <end position="2272"/>
    </location>
</feature>
<dbReference type="CDD" id="cd08950">
    <property type="entry name" value="KR_fFAS_SDR_c_like"/>
    <property type="match status" value="1"/>
</dbReference>
<dbReference type="Gene3D" id="3.30.1120.100">
    <property type="match status" value="1"/>
</dbReference>
<dbReference type="FunFam" id="3.40.50.720:FF:000168">
    <property type="entry name" value="Fatty acid synthase subunit alpha"/>
    <property type="match status" value="1"/>
</dbReference>
<dbReference type="Gene3D" id="6.20.240.10">
    <property type="match status" value="1"/>
</dbReference>
<dbReference type="InterPro" id="IPR003965">
    <property type="entry name" value="Fatty_acid_synthase"/>
</dbReference>
<dbReference type="InterPro" id="IPR036291">
    <property type="entry name" value="NAD(P)-bd_dom_sf"/>
</dbReference>
<dbReference type="Gene3D" id="3.40.50.720">
    <property type="entry name" value="NAD(P)-binding Rossmann-like Domain"/>
    <property type="match status" value="1"/>
</dbReference>
<dbReference type="SUPFAM" id="SSF53901">
    <property type="entry name" value="Thiolase-like"/>
    <property type="match status" value="2"/>
</dbReference>
<evidence type="ECO:0000256" key="6">
    <source>
        <dbReference type="ARBA" id="ARBA00022723"/>
    </source>
</evidence>
<keyword evidence="9" id="KW-0521">NADP</keyword>
<keyword evidence="3" id="KW-0444">Lipid biosynthesis</keyword>
<dbReference type="InterPro" id="IPR013785">
    <property type="entry name" value="Aldolase_TIM"/>
</dbReference>
<dbReference type="FunFam" id="3.30.70.2490:FF:000001">
    <property type="entry name" value="Fatty acid synthase subunit alpha"/>
    <property type="match status" value="1"/>
</dbReference>
<feature type="domain" description="Ketosynthase family 3 (KS3)" evidence="18">
    <location>
        <begin position="3121"/>
        <end position="3658"/>
    </location>
</feature>
<dbReference type="Gene3D" id="3.10.129.10">
    <property type="entry name" value="Hotdog Thioesterase"/>
    <property type="match status" value="1"/>
</dbReference>
<organism evidence="19 21">
    <name type="scientific">Synchytrium endobioticum</name>
    <dbReference type="NCBI Taxonomy" id="286115"/>
    <lineage>
        <taxon>Eukaryota</taxon>
        <taxon>Fungi</taxon>
        <taxon>Fungi incertae sedis</taxon>
        <taxon>Chytridiomycota</taxon>
        <taxon>Chytridiomycota incertae sedis</taxon>
        <taxon>Chytridiomycetes</taxon>
        <taxon>Synchytriales</taxon>
        <taxon>Synchytriaceae</taxon>
        <taxon>Synchytrium</taxon>
    </lineage>
</organism>
<reference evidence="21 22" key="1">
    <citation type="journal article" date="2019" name="Sci. Rep.">
        <title>Comparative genomics of chytrid fungi reveal insights into the obligate biotrophic and pathogenic lifestyle of Synchytrium endobioticum.</title>
        <authorList>
            <person name="van de Vossenberg B.T.L.H."/>
            <person name="Warris S."/>
            <person name="Nguyen H.D.T."/>
            <person name="van Gent-Pelzer M.P.E."/>
            <person name="Joly D.L."/>
            <person name="van de Geest H.C."/>
            <person name="Bonants P.J.M."/>
            <person name="Smith D.S."/>
            <person name="Levesque C.A."/>
            <person name="van der Lee T.A.J."/>
        </authorList>
    </citation>
    <scope>NUCLEOTIDE SEQUENCE [LARGE SCALE GENOMIC DNA]</scope>
    <source>
        <strain evidence="20 22">LEV6574</strain>
        <strain evidence="19 21">MB42</strain>
    </source>
</reference>
<dbReference type="InterPro" id="IPR016035">
    <property type="entry name" value="Acyl_Trfase/lysoPLipase"/>
</dbReference>
<dbReference type="Pfam" id="PF00698">
    <property type="entry name" value="Acyl_transf_1"/>
    <property type="match status" value="1"/>
</dbReference>
<dbReference type="GO" id="GO:0008897">
    <property type="term" value="F:holo-[acyl-carrier-protein] synthase activity"/>
    <property type="evidence" value="ECO:0007669"/>
    <property type="project" value="InterPro"/>
</dbReference>
<evidence type="ECO:0000256" key="7">
    <source>
        <dbReference type="ARBA" id="ARBA00022801"/>
    </source>
</evidence>
<evidence type="ECO:0000256" key="8">
    <source>
        <dbReference type="ARBA" id="ARBA00022842"/>
    </source>
</evidence>